<dbReference type="RefSeq" id="WP_150547607.1">
    <property type="nucleotide sequence ID" value="NZ_LR215729.2"/>
</dbReference>
<dbReference type="EMBL" id="LR215729">
    <property type="protein sequence ID" value="VEV95798.1"/>
    <property type="molecule type" value="Genomic_DNA"/>
</dbReference>
<keyword evidence="1" id="KW-1133">Transmembrane helix</keyword>
<dbReference type="InterPro" id="IPR025746">
    <property type="entry name" value="PilX_N_dom"/>
</dbReference>
<keyword evidence="1" id="KW-0472">Membrane</keyword>
<gene>
    <name evidence="3" type="ORF">PMYSY11_0751</name>
</gene>
<proteinExistence type="predicted"/>
<organism evidence="3">
    <name type="scientific">Pseudomonas marincola</name>
    <dbReference type="NCBI Taxonomy" id="437900"/>
    <lineage>
        <taxon>Bacteria</taxon>
        <taxon>Pseudomonadati</taxon>
        <taxon>Pseudomonadota</taxon>
        <taxon>Gammaproteobacteria</taxon>
        <taxon>Pseudomonadales</taxon>
        <taxon>Pseudomonadaceae</taxon>
        <taxon>Pseudomonas</taxon>
    </lineage>
</organism>
<evidence type="ECO:0000259" key="2">
    <source>
        <dbReference type="Pfam" id="PF14341"/>
    </source>
</evidence>
<evidence type="ECO:0000256" key="1">
    <source>
        <dbReference type="SAM" id="Phobius"/>
    </source>
</evidence>
<name>A0A653DZB6_9PSED</name>
<evidence type="ECO:0000313" key="3">
    <source>
        <dbReference type="EMBL" id="VEV95798.1"/>
    </source>
</evidence>
<reference evidence="3" key="1">
    <citation type="submission" date="2019-02" db="EMBL/GenBank/DDBJ databases">
        <authorList>
            <consortium name="Genoscope - CEA"/>
            <person name="William W."/>
        </authorList>
    </citation>
    <scope>NUCLEOTIDE SEQUENCE [LARGE SCALE GENOMIC DNA]</scope>
    <source>
        <strain evidence="3">YSy11</strain>
    </source>
</reference>
<dbReference type="AlphaFoldDB" id="A0A653DZB6"/>
<dbReference type="Pfam" id="PF14341">
    <property type="entry name" value="PilX_N"/>
    <property type="match status" value="1"/>
</dbReference>
<feature type="transmembrane region" description="Helical" evidence="1">
    <location>
        <begin position="16"/>
        <end position="36"/>
    </location>
</feature>
<sequence length="163" mass="17581">MKTLQQVEFNVRQRGAVLIVALIMLLILTVIAVSSMQGTSLQETMAGSARDKNLAFQASEAALREGERAAIGQFLTADINDLRDEPITGFYEGFPGVAQPPEYKVILVDVVDYNTKAGEPKVADGALTRIESTGFGKSIAVDNTPVSQVELVSTFIVEFKDGE</sequence>
<keyword evidence="1" id="KW-0812">Transmembrane</keyword>
<protein>
    <recommendedName>
        <fullName evidence="2">Type 4 fimbrial biogenesis protein PilX N-terminal domain-containing protein</fullName>
    </recommendedName>
</protein>
<feature type="domain" description="Type 4 fimbrial biogenesis protein PilX N-terminal" evidence="2">
    <location>
        <begin position="14"/>
        <end position="64"/>
    </location>
</feature>
<accession>A0A653DZB6</accession>